<evidence type="ECO:0000256" key="1">
    <source>
        <dbReference type="SAM" id="MobiDB-lite"/>
    </source>
</evidence>
<dbReference type="RefSeq" id="WP_068255051.1">
    <property type="nucleotide sequence ID" value="NZ_CP015515.1"/>
</dbReference>
<dbReference type="PATRIC" id="fig|33888.3.peg.2477"/>
<reference evidence="2 3" key="1">
    <citation type="submission" date="2016-05" db="EMBL/GenBank/DDBJ databases">
        <title>Complete genome sequence of Rathayibacter tritici NCPPB 1953.</title>
        <authorList>
            <person name="Park J."/>
            <person name="Lee H.-H."/>
            <person name="Lee S.-W."/>
            <person name="Seo Y.-S."/>
        </authorList>
    </citation>
    <scope>NUCLEOTIDE SEQUENCE [LARGE SCALE GENOMIC DNA]</scope>
    <source>
        <strain evidence="2 3">NCPPB 1953</strain>
    </source>
</reference>
<evidence type="ECO:0000313" key="2">
    <source>
        <dbReference type="EMBL" id="AND17346.1"/>
    </source>
</evidence>
<accession>A0A160KU31</accession>
<dbReference type="Gene3D" id="2.130.10.10">
    <property type="entry name" value="YVTN repeat-like/Quinoprotein amine dehydrogenase"/>
    <property type="match status" value="1"/>
</dbReference>
<keyword evidence="3" id="KW-1185">Reference proteome</keyword>
<dbReference type="OrthoDB" id="5122350at2"/>
<dbReference type="EMBL" id="CP015515">
    <property type="protein sequence ID" value="AND17346.1"/>
    <property type="molecule type" value="Genomic_DNA"/>
</dbReference>
<dbReference type="InterPro" id="IPR006311">
    <property type="entry name" value="TAT_signal"/>
</dbReference>
<feature type="region of interest" description="Disordered" evidence="1">
    <location>
        <begin position="439"/>
        <end position="459"/>
    </location>
</feature>
<sequence length="488" mass="49663">MKKPTTTRTITLSEGWSIPTENGVGRRTLVKGAAWAVPAVAVTTATPAAAASGSPTLAFTRSSYSGTACGTITGVQVKRTTDGTTADPGRSVTVKLADGYTFADGKTSYTGTTGSDGLITLPDISVPARGGKSTFAATSDSLSASAPVSADPSADSGLYVYDAGSGQTSGPVKNSADAIKVVAVSTSADLVFQNSNGTIYGDDGTAQKGTDSGVDTKVDRVSIRTNSNAEVWFKKSDGLYKYDAGSGAVSGPVKDSAKAIKVISTSGRGSLVFQNSDGSIHGDNGAVQTGTEKGVDTGADLVSIRTVDGQDQVWYKKSDGLYVYNAGTGKTSEKPVANSADAIKIISRSGSAALVFQNSDGSIHGDNGAVQTGTEKGVDTGADLVSIRTVDGQDQVWYKKSDGLYVYNAGTGKTSEKPVKDSADAIRIVSSPGSAGLVFQNSDGSIHGDNGSAQPGTASGVETGADLVAIRLINGAHQVWYKKSPPCK</sequence>
<dbReference type="InterPro" id="IPR015943">
    <property type="entry name" value="WD40/YVTN_repeat-like_dom_sf"/>
</dbReference>
<organism evidence="2 3">
    <name type="scientific">Rathayibacter tritici</name>
    <dbReference type="NCBI Taxonomy" id="33888"/>
    <lineage>
        <taxon>Bacteria</taxon>
        <taxon>Bacillati</taxon>
        <taxon>Actinomycetota</taxon>
        <taxon>Actinomycetes</taxon>
        <taxon>Micrococcales</taxon>
        <taxon>Microbacteriaceae</taxon>
        <taxon>Rathayibacter</taxon>
    </lineage>
</organism>
<proteinExistence type="predicted"/>
<name>A0A160KU31_9MICO</name>
<dbReference type="STRING" id="33888.A6122_2223"/>
<dbReference type="Proteomes" id="UP000077071">
    <property type="component" value="Chromosome"/>
</dbReference>
<dbReference type="PROSITE" id="PS51318">
    <property type="entry name" value="TAT"/>
    <property type="match status" value="1"/>
</dbReference>
<evidence type="ECO:0000313" key="3">
    <source>
        <dbReference type="Proteomes" id="UP000077071"/>
    </source>
</evidence>
<protein>
    <submittedName>
        <fullName evidence="2">Uncharacterized protein</fullName>
    </submittedName>
</protein>
<dbReference type="AlphaFoldDB" id="A0A160KU31"/>
<dbReference type="KEGG" id="rtn:A6122_2223"/>
<gene>
    <name evidence="2" type="ORF">A6122_2223</name>
</gene>